<evidence type="ECO:0000259" key="5">
    <source>
        <dbReference type="Pfam" id="PF21391"/>
    </source>
</evidence>
<dbReference type="SUPFAM" id="SSF53383">
    <property type="entry name" value="PLP-dependent transferases"/>
    <property type="match status" value="1"/>
</dbReference>
<feature type="modified residue" description="N6-(pyridoxal phosphate)lysine" evidence="4">
    <location>
        <position position="433"/>
    </location>
</feature>
<dbReference type="OrthoDB" id="2161780at2759"/>
<gene>
    <name evidence="6" type="ORF">FBEOM_12550</name>
</gene>
<accession>A0A9P5A800</accession>
<dbReference type="InterPro" id="IPR002129">
    <property type="entry name" value="PyrdxlP-dep_de-COase"/>
</dbReference>
<keyword evidence="2 4" id="KW-0663">Pyridoxal phosphate</keyword>
<dbReference type="InterPro" id="IPR049373">
    <property type="entry name" value="TyrDC_C"/>
</dbReference>
<evidence type="ECO:0000256" key="4">
    <source>
        <dbReference type="PIRSR" id="PIRSR602129-50"/>
    </source>
</evidence>
<dbReference type="GO" id="GO:0030170">
    <property type="term" value="F:pyridoxal phosphate binding"/>
    <property type="evidence" value="ECO:0007669"/>
    <property type="project" value="InterPro"/>
</dbReference>
<feature type="domain" description="L-tyrosine decarboxylase C-terminal" evidence="5">
    <location>
        <begin position="600"/>
        <end position="697"/>
    </location>
</feature>
<dbReference type="EMBL" id="PVQB02000804">
    <property type="protein sequence ID" value="KAF4333631.1"/>
    <property type="molecule type" value="Genomic_DNA"/>
</dbReference>
<reference evidence="6" key="2">
    <citation type="submission" date="2020-02" db="EMBL/GenBank/DDBJ databases">
        <title>Identification and distribution of gene clusters putatively required for synthesis of sphingolipid metabolism inhibitors in phylogenetically diverse species of the filamentous fungus Fusarium.</title>
        <authorList>
            <person name="Kim H.-S."/>
            <person name="Busman M."/>
            <person name="Brown D.W."/>
            <person name="Divon H."/>
            <person name="Uhlig S."/>
            <person name="Proctor R.H."/>
        </authorList>
    </citation>
    <scope>NUCLEOTIDE SEQUENCE</scope>
    <source>
        <strain evidence="6">NRRL 25174</strain>
    </source>
</reference>
<evidence type="ECO:0000256" key="2">
    <source>
        <dbReference type="ARBA" id="ARBA00022898"/>
    </source>
</evidence>
<dbReference type="Proteomes" id="UP000730481">
    <property type="component" value="Unassembled WGS sequence"/>
</dbReference>
<dbReference type="GO" id="GO:0019752">
    <property type="term" value="P:carboxylic acid metabolic process"/>
    <property type="evidence" value="ECO:0007669"/>
    <property type="project" value="InterPro"/>
</dbReference>
<dbReference type="InterPro" id="IPR015424">
    <property type="entry name" value="PyrdxlP-dep_Trfase"/>
</dbReference>
<keyword evidence="3" id="KW-0456">Lyase</keyword>
<evidence type="ECO:0000313" key="6">
    <source>
        <dbReference type="EMBL" id="KAF4333631.1"/>
    </source>
</evidence>
<sequence length="1018" mass="114933">MPEDTCDIRGHEFDAVHAYFIGPKGANLPDFRANINTILDELLAARQNYHPEDQAFISKEYRRSPAFLKTRNDLRLATEKVAQLLGEHSAPFWSPRYEAHMCTDLTMSSLLGYFMTMLYNPNNVALEASPMTTLVELRVGQQLCKLFGYNTDPQKSPNSWGHITCDGTIANLESIWVARNLKFYPLSLCLALRRGKLQFIGDRFYAPSCFHAPKKTLFKDLEGWDLLNLRSEVILDLPHELNKQFGITSKFLENALNEFNIQTIGKEVLEREFKVKNPIKYFVSKTRHYSWPKGVAIAGLGSGNVIGVDVNYAAQMDIKVLENHLKVCVETKTAVFAVVAIIGSTEEGAVDRLTEILALRDKFQEEHGLSFLVHADAAWGGYFATMINPDRRYSVEAQGGSTKPEPEWYLDPKTVQDIKAMCRADSITVDPHKAGYIPYPAGSLVYRDGRMRHLVTWSGPYLSQGSAENIGVYGVEGSKPGASAMSAWFSNSTIGLNHTGYGKLLGEATFTSARLSAHYATMINDDFICVPFNMLSAENNGHRGFLSKPVEYQRDKIRDLIIGRSDYEVFESKEAMKIIRDLGSDTNINCFALNWKDEDGKLNDDLEEANYLMKRVVDRLSITSANTDPTKIPIFLTSTQFLHEDYGSCAHKFMERMGVDPCDQSLFVIRNVVMSPFPTRHNFIDRLMDEFKDIVREEVDVVRKRNKPGPKKVQFLVQGSPGSSDVYLSFQASFHSATKRQQMIFSATLDSTLQDFHRELTGGSQDSIVMLESTNKVSINDVNNFLSDFDVIMYEKGTKKYHHKNGKITFKSVVKSRPLNSKHREIDYPAEFMPFYLYGNEKEIHCSHMLVTAPNISLAASDIKFKPSLFTEISHRQPVSELLAEGLILGLSEIPESSMQPFPERNQDLAEDFFFRPGQTFKVKIWKDPKEVSASGPGLLKDLGRHLYEGDMTLGENVFVDAEGPNEDKLKDIKIESDSWQRKLDEVGSILDGTHVDCHVSEAPSTRTRYGYTTTSFR</sequence>
<comment type="caution">
    <text evidence="6">The sequence shown here is derived from an EMBL/GenBank/DDBJ whole genome shotgun (WGS) entry which is preliminary data.</text>
</comment>
<dbReference type="Pfam" id="PF00282">
    <property type="entry name" value="Pyridoxal_deC"/>
    <property type="match status" value="1"/>
</dbReference>
<comment type="cofactor">
    <cofactor evidence="1 4">
        <name>pyridoxal 5'-phosphate</name>
        <dbReference type="ChEBI" id="CHEBI:597326"/>
    </cofactor>
</comment>
<evidence type="ECO:0000313" key="7">
    <source>
        <dbReference type="Proteomes" id="UP000730481"/>
    </source>
</evidence>
<dbReference type="InterPro" id="IPR015421">
    <property type="entry name" value="PyrdxlP-dep_Trfase_major"/>
</dbReference>
<proteinExistence type="predicted"/>
<dbReference type="AlphaFoldDB" id="A0A9P5A800"/>
<name>A0A9P5A800_9HYPO</name>
<dbReference type="GO" id="GO:0016830">
    <property type="term" value="F:carbon-carbon lyase activity"/>
    <property type="evidence" value="ECO:0007669"/>
    <property type="project" value="InterPro"/>
</dbReference>
<dbReference type="PANTHER" id="PTHR42735:SF4">
    <property type="entry name" value="PYRIDOXAL PHOSPHATE-DEPENDENT DECARBOXYLASE FAMILY PROTEIN"/>
    <property type="match status" value="1"/>
</dbReference>
<organism evidence="6 7">
    <name type="scientific">Fusarium beomiforme</name>
    <dbReference type="NCBI Taxonomy" id="44412"/>
    <lineage>
        <taxon>Eukaryota</taxon>
        <taxon>Fungi</taxon>
        <taxon>Dikarya</taxon>
        <taxon>Ascomycota</taxon>
        <taxon>Pezizomycotina</taxon>
        <taxon>Sordariomycetes</taxon>
        <taxon>Hypocreomycetidae</taxon>
        <taxon>Hypocreales</taxon>
        <taxon>Nectriaceae</taxon>
        <taxon>Fusarium</taxon>
        <taxon>Fusarium burgessii species complex</taxon>
    </lineage>
</organism>
<dbReference type="Gene3D" id="3.40.640.10">
    <property type="entry name" value="Type I PLP-dependent aspartate aminotransferase-like (Major domain)"/>
    <property type="match status" value="1"/>
</dbReference>
<evidence type="ECO:0000256" key="1">
    <source>
        <dbReference type="ARBA" id="ARBA00001933"/>
    </source>
</evidence>
<protein>
    <submittedName>
        <fullName evidence="6">L-tyrosine decarboxylase</fullName>
    </submittedName>
</protein>
<reference evidence="6" key="1">
    <citation type="journal article" date="2017" name="Mycologia">
        <title>Fusarium algeriense, sp. nov., a novel toxigenic crown rot pathogen of durum wheat from Algeria is nested in the Fusarium burgessii species complex.</title>
        <authorList>
            <person name="Laraba I."/>
            <person name="Keddad A."/>
            <person name="Boureghda H."/>
            <person name="Abdallah N."/>
            <person name="Vaughan M.M."/>
            <person name="Proctor R.H."/>
            <person name="Busman M."/>
            <person name="O'Donnell K."/>
        </authorList>
    </citation>
    <scope>NUCLEOTIDE SEQUENCE</scope>
    <source>
        <strain evidence="6">NRRL 25174</strain>
    </source>
</reference>
<evidence type="ECO:0000256" key="3">
    <source>
        <dbReference type="ARBA" id="ARBA00023239"/>
    </source>
</evidence>
<dbReference type="InterPro" id="IPR050477">
    <property type="entry name" value="GrpII_AminoAcid_Decarb"/>
</dbReference>
<dbReference type="Pfam" id="PF21391">
    <property type="entry name" value="tyr_de_CO2_C"/>
    <property type="match status" value="1"/>
</dbReference>
<dbReference type="PANTHER" id="PTHR42735">
    <property type="match status" value="1"/>
</dbReference>
<keyword evidence="7" id="KW-1185">Reference proteome</keyword>